<accession>A0A192Y5A7</accession>
<organism evidence="1 2">
    <name type="scientific">Pseudomonas phage KTN4</name>
    <dbReference type="NCBI Taxonomy" id="1862701"/>
    <lineage>
        <taxon>Viruses</taxon>
        <taxon>Duplodnaviria</taxon>
        <taxon>Heunggongvirae</taxon>
        <taxon>Uroviricota</taxon>
        <taxon>Caudoviricetes</taxon>
        <taxon>Chimalliviridae</taxon>
        <taxon>Phikzvirus</taxon>
        <taxon>Phikzvirus phiKZ</taxon>
    </lineage>
</organism>
<proteinExistence type="predicted"/>
<dbReference type="Proteomes" id="UP000224336">
    <property type="component" value="Segment"/>
</dbReference>
<protein>
    <submittedName>
        <fullName evidence="1">Uncharacterized protein</fullName>
    </submittedName>
</protein>
<reference evidence="1 2" key="1">
    <citation type="journal article" date="2016" name="Sci. Rep.">
        <title>A proposed integrated approach for the preclinical evaluation of phage therapy in Pseudomonas infections.</title>
        <authorList>
            <person name="Danis-Wlodarczyk K."/>
            <person name="Vandenheuvel D."/>
            <person name="Jang H.B."/>
            <person name="Briers Y."/>
            <person name="Olszak T."/>
            <person name="Arabski M."/>
            <person name="Wasik S."/>
            <person name="Drabik M."/>
            <person name="Higgins G."/>
            <person name="Tyrrell J."/>
            <person name="Harvey B.J."/>
            <person name="Noben J.P."/>
            <person name="Lavigne R."/>
            <person name="Drulis-Kawa Z."/>
        </authorList>
    </citation>
    <scope>NUCLEOTIDE SEQUENCE [LARGE SCALE GENOMIC DNA]</scope>
</reference>
<evidence type="ECO:0000313" key="2">
    <source>
        <dbReference type="Proteomes" id="UP000224336"/>
    </source>
</evidence>
<gene>
    <name evidence="1" type="ORF">KTN4_326</name>
</gene>
<dbReference type="EMBL" id="KU521356">
    <property type="protein sequence ID" value="ANM45084.1"/>
    <property type="molecule type" value="Genomic_DNA"/>
</dbReference>
<name>A0A192Y5A7_9CAUD</name>
<evidence type="ECO:0000313" key="1">
    <source>
        <dbReference type="EMBL" id="ANM45084.1"/>
    </source>
</evidence>
<sequence>MSNSFKAGDKVVVNTDIINSTGECGYDLTLCKAGTVVIIESVNGDHLLVYPSNSGPSNGFYVHLHQVNAQ</sequence>